<dbReference type="RefSeq" id="WP_103975218.1">
    <property type="nucleotide sequence ID" value="NZ_PGFZ01000009.1"/>
</dbReference>
<evidence type="ECO:0000313" key="1">
    <source>
        <dbReference type="EMBL" id="POZ50675.1"/>
    </source>
</evidence>
<reference evidence="1 2" key="1">
    <citation type="submission" date="2017-11" db="EMBL/GenBank/DDBJ databases">
        <title>Draft Genome Sequence of Methylobacter psychrotolerans Sph1T, an Obligate Methanotroph from Low-Temperature Environments.</title>
        <authorList>
            <person name="Oshkin I.Y."/>
            <person name="Miroshnikov K."/>
            <person name="Belova S.E."/>
            <person name="Korzhenkov A."/>
            <person name="Toshchakov S.V."/>
            <person name="Dedysh S.N."/>
        </authorList>
    </citation>
    <scope>NUCLEOTIDE SEQUENCE [LARGE SCALE GENOMIC DNA]</scope>
    <source>
        <strain evidence="1 2">Sph1</strain>
    </source>
</reference>
<dbReference type="EMBL" id="PGFZ01000009">
    <property type="protein sequence ID" value="POZ50675.1"/>
    <property type="molecule type" value="Genomic_DNA"/>
</dbReference>
<organism evidence="1 2">
    <name type="scientific">Methylovulum psychrotolerans</name>
    <dbReference type="NCBI Taxonomy" id="1704499"/>
    <lineage>
        <taxon>Bacteria</taxon>
        <taxon>Pseudomonadati</taxon>
        <taxon>Pseudomonadota</taxon>
        <taxon>Gammaproteobacteria</taxon>
        <taxon>Methylococcales</taxon>
        <taxon>Methylococcaceae</taxon>
        <taxon>Methylovulum</taxon>
    </lineage>
</organism>
<accession>A0A2S5CIP4</accession>
<proteinExistence type="predicted"/>
<comment type="caution">
    <text evidence="1">The sequence shown here is derived from an EMBL/GenBank/DDBJ whole genome shotgun (WGS) entry which is preliminary data.</text>
</comment>
<dbReference type="AlphaFoldDB" id="A0A2S5CIP4"/>
<protein>
    <submittedName>
        <fullName evidence="1">Uncharacterized protein</fullName>
    </submittedName>
</protein>
<gene>
    <name evidence="1" type="ORF">AADEFJLK_03572</name>
</gene>
<evidence type="ECO:0000313" key="2">
    <source>
        <dbReference type="Proteomes" id="UP000237423"/>
    </source>
</evidence>
<dbReference type="Proteomes" id="UP000237423">
    <property type="component" value="Unassembled WGS sequence"/>
</dbReference>
<name>A0A2S5CIP4_9GAMM</name>
<sequence length="154" mass="17640">MESIFFVITYIAGYFNATGKKIGSIFSKLCHFLVAFVHNHPKSNDVENVQELTDEEYNRRFSKFFPKVSRTGEFVILGGSSMLGYDWSETQAVYSFSDSRFIFDDTGKNRHHDQALARIYESINQCSSPLRTDNPFTNGFLDNSRNEIIGVTHN</sequence>